<dbReference type="KEGG" id="aten:116305378"/>
<protein>
    <submittedName>
        <fullName evidence="2">Uncharacterized protein LOC116305378</fullName>
    </submittedName>
</protein>
<name>A0A6P8IZB5_ACTTE</name>
<evidence type="ECO:0000313" key="1">
    <source>
        <dbReference type="Proteomes" id="UP000515163"/>
    </source>
</evidence>
<dbReference type="RefSeq" id="XP_031571135.1">
    <property type="nucleotide sequence ID" value="XM_031715275.1"/>
</dbReference>
<organism evidence="1 2">
    <name type="scientific">Actinia tenebrosa</name>
    <name type="common">Australian red waratah sea anemone</name>
    <dbReference type="NCBI Taxonomy" id="6105"/>
    <lineage>
        <taxon>Eukaryota</taxon>
        <taxon>Metazoa</taxon>
        <taxon>Cnidaria</taxon>
        <taxon>Anthozoa</taxon>
        <taxon>Hexacorallia</taxon>
        <taxon>Actiniaria</taxon>
        <taxon>Actiniidae</taxon>
        <taxon>Actinia</taxon>
    </lineage>
</organism>
<dbReference type="Proteomes" id="UP000515163">
    <property type="component" value="Unplaced"/>
</dbReference>
<accession>A0A6P8IZB5</accession>
<dbReference type="OrthoDB" id="10276930at2759"/>
<dbReference type="GeneID" id="116305378"/>
<reference evidence="2" key="1">
    <citation type="submission" date="2025-08" db="UniProtKB">
        <authorList>
            <consortium name="RefSeq"/>
        </authorList>
    </citation>
    <scope>IDENTIFICATION</scope>
    <source>
        <tissue evidence="2">Tentacle</tissue>
    </source>
</reference>
<keyword evidence="1" id="KW-1185">Reference proteome</keyword>
<sequence length="260" mass="29622">MHYGRCNETFFLTKAMSCEKTFYRKLISSSSPSNCSQMYNVHVYDCYKETLLQCYRDAITNWQLHVRVGLLTLDAFGEAQFYCSTNKTIRKLTEMPDEVRKHFPCSDEYLEKGQKCADKVRNILANNPRDRSLCREYSLSVLCTQNVAKAHCNTTIEIPGHLGGNPFCPEEMVENDGKEDVTEITSKQLTEDNKDKDVVENDGKEDVTEVTSYSEDNTDKDAKAMVETSVPSTSLADIHHPACWQSWFLVAMLGILFFNA</sequence>
<dbReference type="AlphaFoldDB" id="A0A6P8IZB5"/>
<proteinExistence type="predicted"/>
<dbReference type="InParanoid" id="A0A6P8IZB5"/>
<gene>
    <name evidence="2" type="primary">LOC116305378</name>
</gene>
<evidence type="ECO:0000313" key="2">
    <source>
        <dbReference type="RefSeq" id="XP_031571135.1"/>
    </source>
</evidence>